<dbReference type="HOGENOM" id="CLU_1874532_0_0_12"/>
<sequence>MNTSINKASRNKMLALIHLQKNKAKITDEQYIGILLDHAGVDSASKIENIKQFKSVIDALNKILIAQGKAPLGSSQNFTPQSQRFLNAVRAKANAVLGNHSKNRLQGYLNKMGKSCLEDCSMRELRRVMGFLSIIEKKY</sequence>
<dbReference type="PATRIC" id="fig|999437.3.peg.1774"/>
<accession>M2BCX9</accession>
<evidence type="ECO:0000313" key="2">
    <source>
        <dbReference type="EMBL" id="EMB22899.1"/>
    </source>
</evidence>
<dbReference type="AlphaFoldDB" id="M2BCX9"/>
<organism evidence="1 3">
    <name type="scientific">Treponema denticola SP33</name>
    <dbReference type="NCBI Taxonomy" id="999437"/>
    <lineage>
        <taxon>Bacteria</taxon>
        <taxon>Pseudomonadati</taxon>
        <taxon>Spirochaetota</taxon>
        <taxon>Spirochaetia</taxon>
        <taxon>Spirochaetales</taxon>
        <taxon>Treponemataceae</taxon>
        <taxon>Treponema</taxon>
    </lineage>
</organism>
<dbReference type="RefSeq" id="WP_010696346.1">
    <property type="nucleotide sequence ID" value="NZ_KB442454.1"/>
</dbReference>
<dbReference type="OrthoDB" id="375110at2"/>
<proteinExistence type="predicted"/>
<dbReference type="EMBL" id="AGDZ01000038">
    <property type="protein sequence ID" value="EMB19919.1"/>
    <property type="molecule type" value="Genomic_DNA"/>
</dbReference>
<evidence type="ECO:0000313" key="1">
    <source>
        <dbReference type="EMBL" id="EMB19919.1"/>
    </source>
</evidence>
<gene>
    <name evidence="2" type="ORF">HMPREF9733_01722</name>
    <name evidence="1" type="ORF">HMPREF9733_02598</name>
</gene>
<reference evidence="1 3" key="1">
    <citation type="submission" date="2012-01" db="EMBL/GenBank/DDBJ databases">
        <title>The Genome Sequence of Treponema denticola SP33.</title>
        <authorList>
            <consortium name="The Broad Institute Genome Sequencing Platform"/>
            <person name="Earl A."/>
            <person name="Ward D."/>
            <person name="Feldgarden M."/>
            <person name="Gevers D."/>
            <person name="Blanton J.M."/>
            <person name="Fenno C.J."/>
            <person name="Baranova O.V."/>
            <person name="Mathney J."/>
            <person name="Dewhirst F.E."/>
            <person name="Izard J."/>
            <person name="Young S.K."/>
            <person name="Zeng Q."/>
            <person name="Gargeya S."/>
            <person name="Fitzgerald M."/>
            <person name="Haas B."/>
            <person name="Abouelleil A."/>
            <person name="Alvarado L."/>
            <person name="Arachchi H.M."/>
            <person name="Berlin A."/>
            <person name="Chapman S.B."/>
            <person name="Gearin G."/>
            <person name="Goldberg J."/>
            <person name="Griggs A."/>
            <person name="Gujja S."/>
            <person name="Hansen M."/>
            <person name="Heiman D."/>
            <person name="Howarth C."/>
            <person name="Larimer J."/>
            <person name="Lui A."/>
            <person name="MacDonald P.J.P."/>
            <person name="McCowen C."/>
            <person name="Montmayeur A."/>
            <person name="Murphy C."/>
            <person name="Neiman D."/>
            <person name="Pearson M."/>
            <person name="Priest M."/>
            <person name="Roberts A."/>
            <person name="Saif S."/>
            <person name="Shea T."/>
            <person name="Sisk P."/>
            <person name="Stolte C."/>
            <person name="Sykes S."/>
            <person name="Wortman J."/>
            <person name="Nusbaum C."/>
            <person name="Birren B."/>
        </authorList>
    </citation>
    <scope>NUCLEOTIDE SEQUENCE [LARGE SCALE GENOMIC DNA]</scope>
    <source>
        <strain evidence="1 3">SP33</strain>
    </source>
</reference>
<comment type="caution">
    <text evidence="1">The sequence shown here is derived from an EMBL/GenBank/DDBJ whole genome shotgun (WGS) entry which is preliminary data.</text>
</comment>
<evidence type="ECO:0000313" key="3">
    <source>
        <dbReference type="Proteomes" id="UP000016183"/>
    </source>
</evidence>
<protein>
    <submittedName>
        <fullName evidence="1">Uncharacterized protein</fullName>
    </submittedName>
</protein>
<name>M2BCX9_TREDN</name>
<dbReference type="Proteomes" id="UP000016183">
    <property type="component" value="Unassembled WGS sequence"/>
</dbReference>
<dbReference type="EMBL" id="AGDZ01000026">
    <property type="protein sequence ID" value="EMB22899.1"/>
    <property type="molecule type" value="Genomic_DNA"/>
</dbReference>